<keyword evidence="3" id="KW-1185">Reference proteome</keyword>
<gene>
    <name evidence="2" type="ORF">EmuJ_000406500</name>
</gene>
<proteinExistence type="predicted"/>
<evidence type="ECO:0000313" key="3">
    <source>
        <dbReference type="Proteomes" id="UP000017246"/>
    </source>
</evidence>
<dbReference type="STRING" id="6211.A0A068Y338"/>
<reference evidence="2" key="2">
    <citation type="submission" date="2015-11" db="EMBL/GenBank/DDBJ databases">
        <authorList>
            <person name="Zhang Y."/>
            <person name="Guo Z."/>
        </authorList>
    </citation>
    <scope>NUCLEOTIDE SEQUENCE</scope>
</reference>
<evidence type="ECO:0000256" key="1">
    <source>
        <dbReference type="SAM" id="MobiDB-lite"/>
    </source>
</evidence>
<evidence type="ECO:0000313" key="2">
    <source>
        <dbReference type="EMBL" id="CDS36844.1"/>
    </source>
</evidence>
<dbReference type="OMA" id="ASEHINQ"/>
<name>A0A068Y338_ECHMU</name>
<accession>A0A068Y338</accession>
<feature type="region of interest" description="Disordered" evidence="1">
    <location>
        <begin position="231"/>
        <end position="273"/>
    </location>
</feature>
<dbReference type="AlphaFoldDB" id="A0A068Y338"/>
<sequence length="291" mass="30222">MHPTSPAASAASAPSATTSFTKREVILPISALGSILSVAPNLGTSVPTLLPKPATNTPSRPVLSNAQPVTSSESVVSVISNSRPSLQASIVPSGPRLDMNQVQQSTTGPIPELDPLMGIAIINSTTATFISQLATNISGSLTSVAVSSIARGSNAEILASLREVAQLLTTMSSLTANLNNSVSSMISITKSRCRLPTQIDSSAVNVTGEVGSGSQAPAQGTLKALLTKPSLQGDSEEENRPTDQAGALASEKVALPPRKKSRRILSHSTASEHINQQIGEGKYETIKWRLR</sequence>
<dbReference type="Proteomes" id="UP000017246">
    <property type="component" value="Unassembled WGS sequence"/>
</dbReference>
<dbReference type="EMBL" id="LN902846">
    <property type="protein sequence ID" value="CDS36844.1"/>
    <property type="molecule type" value="Genomic_DNA"/>
</dbReference>
<reference evidence="2" key="1">
    <citation type="journal article" date="2013" name="Nature">
        <title>The genomes of four tapeworm species reveal adaptations to parasitism.</title>
        <authorList>
            <person name="Tsai I.J."/>
            <person name="Zarowiecki M."/>
            <person name="Holroyd N."/>
            <person name="Garciarrubio A."/>
            <person name="Sanchez-Flores A."/>
            <person name="Brooks K.L."/>
            <person name="Tracey A."/>
            <person name="Bobes R.J."/>
            <person name="Fragoso G."/>
            <person name="Sciutto E."/>
            <person name="Aslett M."/>
            <person name="Beasley H."/>
            <person name="Bennett H.M."/>
            <person name="Cai J."/>
            <person name="Camicia F."/>
            <person name="Clark R."/>
            <person name="Cucher M."/>
            <person name="De Silva N."/>
            <person name="Day T.A."/>
            <person name="Deplazes P."/>
            <person name="Estrada K."/>
            <person name="Fernandez C."/>
            <person name="Holland P.W."/>
            <person name="Hou J."/>
            <person name="Hu S."/>
            <person name="Huckvale T."/>
            <person name="Hung S.S."/>
            <person name="Kamenetzky L."/>
            <person name="Keane J.A."/>
            <person name="Kiss F."/>
            <person name="Koziol U."/>
            <person name="Lambert O."/>
            <person name="Liu K."/>
            <person name="Luo X."/>
            <person name="Luo Y."/>
            <person name="Macchiaroli N."/>
            <person name="Nichol S."/>
            <person name="Paps J."/>
            <person name="Parkinson J."/>
            <person name="Pouchkina-Stantcheva N."/>
            <person name="Riddiford N."/>
            <person name="Rosenzvit M."/>
            <person name="Salinas G."/>
            <person name="Wasmuth J.D."/>
            <person name="Zamanian M."/>
            <person name="Zheng Y."/>
            <person name="Cai X."/>
            <person name="Soberon X."/>
            <person name="Olson P.D."/>
            <person name="Laclette J.P."/>
            <person name="Brehm K."/>
            <person name="Berriman M."/>
            <person name="Garciarrubio A."/>
            <person name="Bobes R.J."/>
            <person name="Fragoso G."/>
            <person name="Sanchez-Flores A."/>
            <person name="Estrada K."/>
            <person name="Cevallos M.A."/>
            <person name="Morett E."/>
            <person name="Gonzalez V."/>
            <person name="Portillo T."/>
            <person name="Ochoa-Leyva A."/>
            <person name="Jose M.V."/>
            <person name="Sciutto E."/>
            <person name="Landa A."/>
            <person name="Jimenez L."/>
            <person name="Valdes V."/>
            <person name="Carrero J.C."/>
            <person name="Larralde C."/>
            <person name="Morales-Montor J."/>
            <person name="Limon-Lason J."/>
            <person name="Soberon X."/>
            <person name="Laclette J.P."/>
        </authorList>
    </citation>
    <scope>NUCLEOTIDE SEQUENCE [LARGE SCALE GENOMIC DNA]</scope>
</reference>
<protein>
    <submittedName>
        <fullName evidence="2">Expressed conserved protein</fullName>
    </submittedName>
</protein>
<dbReference type="OrthoDB" id="6254873at2759"/>
<organism evidence="2 3">
    <name type="scientific">Echinococcus multilocularis</name>
    <name type="common">Fox tapeworm</name>
    <dbReference type="NCBI Taxonomy" id="6211"/>
    <lineage>
        <taxon>Eukaryota</taxon>
        <taxon>Metazoa</taxon>
        <taxon>Spiralia</taxon>
        <taxon>Lophotrochozoa</taxon>
        <taxon>Platyhelminthes</taxon>
        <taxon>Cestoda</taxon>
        <taxon>Eucestoda</taxon>
        <taxon>Cyclophyllidea</taxon>
        <taxon>Taeniidae</taxon>
        <taxon>Echinococcus</taxon>
    </lineage>
</organism>